<comment type="subcellular location">
    <subcellularLocation>
        <location evidence="1 7">Cell outer membrane</location>
        <topology evidence="1 7">Multi-pass membrane protein</topology>
    </subcellularLocation>
</comment>
<evidence type="ECO:0000256" key="4">
    <source>
        <dbReference type="ARBA" id="ARBA00022692"/>
    </source>
</evidence>
<dbReference type="InterPro" id="IPR011662">
    <property type="entry name" value="Secretin/TonB_short_N"/>
</dbReference>
<dbReference type="NCBIfam" id="TIGR04057">
    <property type="entry name" value="SusC_RagA_signa"/>
    <property type="match status" value="1"/>
</dbReference>
<keyword evidence="5 7" id="KW-0472">Membrane</keyword>
<dbReference type="SUPFAM" id="SSF49464">
    <property type="entry name" value="Carboxypeptidase regulatory domain-like"/>
    <property type="match status" value="1"/>
</dbReference>
<dbReference type="Gene3D" id="2.60.40.1120">
    <property type="entry name" value="Carboxypeptidase-like, regulatory domain"/>
    <property type="match status" value="1"/>
</dbReference>
<dbReference type="EMBL" id="CP025791">
    <property type="protein sequence ID" value="AUP77932.1"/>
    <property type="molecule type" value="Genomic_DNA"/>
</dbReference>
<dbReference type="InterPro" id="IPR008969">
    <property type="entry name" value="CarboxyPept-like_regulatory"/>
</dbReference>
<dbReference type="GO" id="GO:0009279">
    <property type="term" value="C:cell outer membrane"/>
    <property type="evidence" value="ECO:0007669"/>
    <property type="project" value="UniProtKB-SubCell"/>
</dbReference>
<protein>
    <recommendedName>
        <fullName evidence="8">Secretin/TonB short N-terminal domain-containing protein</fullName>
    </recommendedName>
</protein>
<dbReference type="InterPro" id="IPR012910">
    <property type="entry name" value="Plug_dom"/>
</dbReference>
<evidence type="ECO:0000256" key="2">
    <source>
        <dbReference type="ARBA" id="ARBA00022448"/>
    </source>
</evidence>
<reference evidence="9 10" key="1">
    <citation type="submission" date="2018-01" db="EMBL/GenBank/DDBJ databases">
        <title>Complete genome sequence of Flavivirga eckloniae ECD14 isolated from seaweed Ecklonia cava.</title>
        <authorList>
            <person name="Lee J.H."/>
            <person name="Baik K.S."/>
            <person name="Seong C.N."/>
        </authorList>
    </citation>
    <scope>NUCLEOTIDE SEQUENCE [LARGE SCALE GENOMIC DNA]</scope>
    <source>
        <strain evidence="9 10">ECD14</strain>
    </source>
</reference>
<gene>
    <name evidence="9" type="ORF">C1H87_04075</name>
</gene>
<dbReference type="Pfam" id="PF07715">
    <property type="entry name" value="Plug"/>
    <property type="match status" value="1"/>
</dbReference>
<dbReference type="Pfam" id="PF07660">
    <property type="entry name" value="STN"/>
    <property type="match status" value="1"/>
</dbReference>
<keyword evidence="4 7" id="KW-0812">Transmembrane</keyword>
<evidence type="ECO:0000256" key="7">
    <source>
        <dbReference type="PROSITE-ProRule" id="PRU01360"/>
    </source>
</evidence>
<dbReference type="InterPro" id="IPR039426">
    <property type="entry name" value="TonB-dep_rcpt-like"/>
</dbReference>
<keyword evidence="6 7" id="KW-0998">Cell outer membrane</keyword>
<keyword evidence="2 7" id="KW-0813">Transport</keyword>
<sequence length="1197" mass="134279">MKKLLNEFRVLNNLYKPDLKMKLTYILFFSTFLQIQANGYSQGTKVSLSFENESIEKVFEEVEASTNFKFLYNSNSININRKVTINVENKSLKLVLKRLFKGTNVKFTIVDRQVILRLFNKSKPQINKPVQSIKTSTSTITDQQTITGRVLDSYGDPIPGVNIIIKGTQQGAFTDFDGSYKIRAAVGDTLYFTGIGFIDQEIVVGMDTVYDVVMKYSTIVLDDVDILYTGYEKIPEERATGSFENVREKTLKRKTDQNILSKINGEVSGVLFNGDGTGRDIDRIIIRGLSSINANTSPLVVVNGFPIEGSINNINPNDIKSITILKDAAAASIWGIRATNGVIVVVTKNGKKSKSLSVDANVTTSFTPTINLTDNNLASADAQVDFYEGLFNAGIFDSDVLFSGALNQTSFEVVHPVIEALLLAQEGLITSQEAENRLDRLRRIDGRDEYTRLFVRPKIWNQYTIALSGGGENNDYRASLTYNGNKEDLLNDKSDQIIANITNNFDFNSKLHLRTNINTSFTKQRFSTSNPDLQSIQSSDVDPLGYLFQIPLNTQILDTNGNYLPTVGIGSNAQTSQLALDSGFLHPWEYNIKQEFDNHNSTARQTELRFQTALSYDISDALKAEVSYQYETSSGNANNIYNQERFVTRNLINLYTQRDADGTITSTPVPDGSIADFVETNLNSHTFRTQLNYDNDFKNGQHKVNGIIGYEARKVTVERRERRLFGYNSETLTNANPDFTTTYELAVFQDAEQIPNPSRDRFVENRFLSYYANLGYTYDDRYTITGSTRLDDTNLFGASKEFRNIPLYSLGVKWNIANENFFNLAAISDLQFRATYGTNGNVDTSTSPFLQAGFFQGNEVFTTNSAFVSTVPNPQLRLEKTRTTNLGLDITLWNGIVEANIDYYNKDSEDLLSFRALNATSGIRGSLLNVGNLTNRGIDTGLSLRLVSSENLNYTTKANFSYNRNEVTNAEVEDFDVSTFITGTGAIEGNALGTIYSFNYAGLDQNGRPQFIDETGEIVDFTTDITSTDALVKMGTEVPVYYGSWINDLSYKNWSLRTLTTFTAGHVFRNSDVFDPAASFGNTFRDFNNRWQQRGDENTTDVPAQISSFTDLFASGYQNYLSSDKFVDDASTIRLQEIILSYAFDAKTLKALKVDQLQLSLQANNVKVWNFNKWNIDPNNSLIQIQPRFTFSISTTF</sequence>
<evidence type="ECO:0000256" key="6">
    <source>
        <dbReference type="ARBA" id="ARBA00023237"/>
    </source>
</evidence>
<dbReference type="InterPro" id="IPR023996">
    <property type="entry name" value="TonB-dep_OMP_SusC/RagA"/>
</dbReference>
<evidence type="ECO:0000256" key="5">
    <source>
        <dbReference type="ARBA" id="ARBA00023136"/>
    </source>
</evidence>
<dbReference type="KEGG" id="fek:C1H87_04075"/>
<evidence type="ECO:0000313" key="9">
    <source>
        <dbReference type="EMBL" id="AUP77932.1"/>
    </source>
</evidence>
<name>A0A2K9PLK4_9FLAO</name>
<dbReference type="Pfam" id="PF13715">
    <property type="entry name" value="CarbopepD_reg_2"/>
    <property type="match status" value="1"/>
</dbReference>
<evidence type="ECO:0000259" key="8">
    <source>
        <dbReference type="SMART" id="SM00965"/>
    </source>
</evidence>
<keyword evidence="10" id="KW-1185">Reference proteome</keyword>
<feature type="domain" description="Secretin/TonB short N-terminal" evidence="8">
    <location>
        <begin position="68"/>
        <end position="119"/>
    </location>
</feature>
<evidence type="ECO:0000313" key="10">
    <source>
        <dbReference type="Proteomes" id="UP000235826"/>
    </source>
</evidence>
<comment type="similarity">
    <text evidence="7">Belongs to the TonB-dependent receptor family.</text>
</comment>
<evidence type="ECO:0000256" key="3">
    <source>
        <dbReference type="ARBA" id="ARBA00022452"/>
    </source>
</evidence>
<dbReference type="PROSITE" id="PS52016">
    <property type="entry name" value="TONB_DEPENDENT_REC_3"/>
    <property type="match status" value="1"/>
</dbReference>
<dbReference type="Gene3D" id="3.55.50.30">
    <property type="match status" value="1"/>
</dbReference>
<dbReference type="Proteomes" id="UP000235826">
    <property type="component" value="Chromosome"/>
</dbReference>
<evidence type="ECO:0000256" key="1">
    <source>
        <dbReference type="ARBA" id="ARBA00004571"/>
    </source>
</evidence>
<dbReference type="RefSeq" id="WP_102754591.1">
    <property type="nucleotide sequence ID" value="NZ_CP025791.1"/>
</dbReference>
<dbReference type="Gene3D" id="2.40.170.20">
    <property type="entry name" value="TonB-dependent receptor, beta-barrel domain"/>
    <property type="match status" value="1"/>
</dbReference>
<accession>A0A2K9PLK4</accession>
<dbReference type="NCBIfam" id="TIGR04056">
    <property type="entry name" value="OMP_RagA_SusC"/>
    <property type="match status" value="1"/>
</dbReference>
<dbReference type="InterPro" id="IPR023997">
    <property type="entry name" value="TonB-dep_OMP_SusC/RagA_CS"/>
</dbReference>
<dbReference type="InterPro" id="IPR036942">
    <property type="entry name" value="Beta-barrel_TonB_sf"/>
</dbReference>
<dbReference type="OrthoDB" id="9768177at2"/>
<organism evidence="9 10">
    <name type="scientific">Flavivirga eckloniae</name>
    <dbReference type="NCBI Taxonomy" id="1803846"/>
    <lineage>
        <taxon>Bacteria</taxon>
        <taxon>Pseudomonadati</taxon>
        <taxon>Bacteroidota</taxon>
        <taxon>Flavobacteriia</taxon>
        <taxon>Flavobacteriales</taxon>
        <taxon>Flavobacteriaceae</taxon>
        <taxon>Flavivirga</taxon>
    </lineage>
</organism>
<dbReference type="Gene3D" id="2.170.130.10">
    <property type="entry name" value="TonB-dependent receptor, plug domain"/>
    <property type="match status" value="1"/>
</dbReference>
<dbReference type="InterPro" id="IPR037066">
    <property type="entry name" value="Plug_dom_sf"/>
</dbReference>
<keyword evidence="3 7" id="KW-1134">Transmembrane beta strand</keyword>
<dbReference type="AlphaFoldDB" id="A0A2K9PLK4"/>
<dbReference type="SMART" id="SM00965">
    <property type="entry name" value="STN"/>
    <property type="match status" value="1"/>
</dbReference>
<proteinExistence type="inferred from homology"/>
<dbReference type="SUPFAM" id="SSF56935">
    <property type="entry name" value="Porins"/>
    <property type="match status" value="1"/>
</dbReference>